<protein>
    <submittedName>
        <fullName evidence="2">Uncharacterized protein</fullName>
    </submittedName>
</protein>
<dbReference type="RefSeq" id="WP_215123191.1">
    <property type="nucleotide sequence ID" value="NZ_CP075896.1"/>
</dbReference>
<feature type="transmembrane region" description="Helical" evidence="1">
    <location>
        <begin position="42"/>
        <end position="62"/>
    </location>
</feature>
<keyword evidence="1" id="KW-0472">Membrane</keyword>
<evidence type="ECO:0000313" key="3">
    <source>
        <dbReference type="Proteomes" id="UP000679629"/>
    </source>
</evidence>
<dbReference type="EMBL" id="CP075896">
    <property type="protein sequence ID" value="QWB27397.1"/>
    <property type="molecule type" value="Genomic_DNA"/>
</dbReference>
<dbReference type="Proteomes" id="UP000679629">
    <property type="component" value="Chromosome"/>
</dbReference>
<keyword evidence="1" id="KW-0812">Transmembrane</keyword>
<evidence type="ECO:0000313" key="2">
    <source>
        <dbReference type="EMBL" id="QWB27397.1"/>
    </source>
</evidence>
<sequence length="65" mass="6526">MSDRSALLLLACALTVLVAALTGAAAGYLARRDHATYPAALTRGAAAFGATLLLTATVASALTHR</sequence>
<accession>A0ABX8G2E8</accession>
<gene>
    <name evidence="2" type="ORF">KJK29_34990</name>
</gene>
<proteinExistence type="predicted"/>
<keyword evidence="1" id="KW-1133">Transmembrane helix</keyword>
<keyword evidence="3" id="KW-1185">Reference proteome</keyword>
<reference evidence="3" key="1">
    <citation type="submission" date="2021-05" db="EMBL/GenBank/DDBJ databases">
        <title>Direct Submission.</title>
        <authorList>
            <person name="Li K."/>
            <person name="Gao J."/>
        </authorList>
    </citation>
    <scope>NUCLEOTIDE SEQUENCE [LARGE SCALE GENOMIC DNA]</scope>
    <source>
        <strain evidence="3">MG62</strain>
    </source>
</reference>
<evidence type="ECO:0000256" key="1">
    <source>
        <dbReference type="SAM" id="Phobius"/>
    </source>
</evidence>
<name>A0ABX8G2E8_9ACTN</name>
<organism evidence="2 3">
    <name type="scientific">Streptomyces koelreuteriae</name>
    <dbReference type="NCBI Taxonomy" id="2838015"/>
    <lineage>
        <taxon>Bacteria</taxon>
        <taxon>Bacillati</taxon>
        <taxon>Actinomycetota</taxon>
        <taxon>Actinomycetes</taxon>
        <taxon>Kitasatosporales</taxon>
        <taxon>Streptomycetaceae</taxon>
        <taxon>Streptomyces</taxon>
    </lineage>
</organism>